<dbReference type="STRING" id="653733.Selin_0574"/>
<dbReference type="OrthoDB" id="9816061at2"/>
<evidence type="ECO:0000313" key="4">
    <source>
        <dbReference type="Proteomes" id="UP000002572"/>
    </source>
</evidence>
<evidence type="ECO:0000313" key="3">
    <source>
        <dbReference type="EMBL" id="ADU65322.1"/>
    </source>
</evidence>
<organism evidence="3 4">
    <name type="scientific">Desulfurispirillum indicum (strain ATCC BAA-1389 / DSM 22839 / S5)</name>
    <dbReference type="NCBI Taxonomy" id="653733"/>
    <lineage>
        <taxon>Bacteria</taxon>
        <taxon>Pseudomonadati</taxon>
        <taxon>Chrysiogenota</taxon>
        <taxon>Chrysiogenia</taxon>
        <taxon>Chrysiogenales</taxon>
        <taxon>Chrysiogenaceae</taxon>
        <taxon>Desulfurispirillum</taxon>
    </lineage>
</organism>
<dbReference type="RefSeq" id="WP_013505210.1">
    <property type="nucleotide sequence ID" value="NC_014836.1"/>
</dbReference>
<dbReference type="PROSITE" id="PS51257">
    <property type="entry name" value="PROKAR_LIPOPROTEIN"/>
    <property type="match status" value="1"/>
</dbReference>
<keyword evidence="1" id="KW-0732">Signal</keyword>
<accession>E6W0Z0</accession>
<feature type="signal peptide" evidence="1">
    <location>
        <begin position="1"/>
        <end position="21"/>
    </location>
</feature>
<dbReference type="SUPFAM" id="SSF49503">
    <property type="entry name" value="Cupredoxins"/>
    <property type="match status" value="1"/>
</dbReference>
<dbReference type="eggNOG" id="COG3794">
    <property type="taxonomic scope" value="Bacteria"/>
</dbReference>
<name>E6W0Z0_DESIS</name>
<dbReference type="InParanoid" id="E6W0Z0"/>
<evidence type="ECO:0000256" key="1">
    <source>
        <dbReference type="SAM" id="SignalP"/>
    </source>
</evidence>
<feature type="domain" description="EfeO-type cupredoxin-like" evidence="2">
    <location>
        <begin position="25"/>
        <end position="135"/>
    </location>
</feature>
<dbReference type="EMBL" id="CP002432">
    <property type="protein sequence ID" value="ADU65322.1"/>
    <property type="molecule type" value="Genomic_DNA"/>
</dbReference>
<dbReference type="AlphaFoldDB" id="E6W0Z0"/>
<dbReference type="Proteomes" id="UP000002572">
    <property type="component" value="Chromosome"/>
</dbReference>
<dbReference type="KEGG" id="din:Selin_0574"/>
<dbReference type="InterPro" id="IPR028096">
    <property type="entry name" value="EfeO_Cupredoxin"/>
</dbReference>
<gene>
    <name evidence="3" type="ordered locus">Selin_0574</name>
</gene>
<dbReference type="HOGENOM" id="CLU_1892835_0_0_0"/>
<reference evidence="3 4" key="1">
    <citation type="submission" date="2010-12" db="EMBL/GenBank/DDBJ databases">
        <title>Complete sequence of Desulfurispirillum indicum S5.</title>
        <authorList>
            <consortium name="US DOE Joint Genome Institute"/>
            <person name="Lucas S."/>
            <person name="Copeland A."/>
            <person name="Lapidus A."/>
            <person name="Cheng J.-F."/>
            <person name="Goodwin L."/>
            <person name="Pitluck S."/>
            <person name="Chertkov O."/>
            <person name="Held B."/>
            <person name="Detter J.C."/>
            <person name="Han C."/>
            <person name="Tapia R."/>
            <person name="Land M."/>
            <person name="Hauser L."/>
            <person name="Kyrpides N."/>
            <person name="Ivanova N."/>
            <person name="Mikhailova N."/>
            <person name="Haggblom M."/>
            <person name="Rauschenbach I."/>
            <person name="Bini E."/>
            <person name="Woyke T."/>
        </authorList>
    </citation>
    <scope>NUCLEOTIDE SEQUENCE [LARGE SCALE GENOMIC DNA]</scope>
    <source>
        <strain evidence="4">ATCC BAA-1389 / DSM 22839 / S5</strain>
    </source>
</reference>
<protein>
    <recommendedName>
        <fullName evidence="2">EfeO-type cupredoxin-like domain-containing protein</fullName>
    </recommendedName>
</protein>
<dbReference type="Pfam" id="PF13473">
    <property type="entry name" value="Cupredoxin_1"/>
    <property type="match status" value="1"/>
</dbReference>
<feature type="chain" id="PRO_5003211294" description="EfeO-type cupredoxin-like domain-containing protein" evidence="1">
    <location>
        <begin position="22"/>
        <end position="136"/>
    </location>
</feature>
<sequence>MGRIITVLLSAALLFTLVACSDSNTSSTQTQEPAFIKDEPVPPGAEDARVVELIFTPQDIEPDHVTVQSGEKILFVITNIDEEGEHNFLSAGAAIPEIMVYGGQTVRRLWTAPETPGVYDAMCTIHPWIKMKFTVE</sequence>
<dbReference type="Gene3D" id="2.60.40.420">
    <property type="entry name" value="Cupredoxins - blue copper proteins"/>
    <property type="match status" value="1"/>
</dbReference>
<keyword evidence="4" id="KW-1185">Reference proteome</keyword>
<dbReference type="InterPro" id="IPR008972">
    <property type="entry name" value="Cupredoxin"/>
</dbReference>
<proteinExistence type="predicted"/>
<evidence type="ECO:0000259" key="2">
    <source>
        <dbReference type="Pfam" id="PF13473"/>
    </source>
</evidence>